<reference evidence="2" key="2">
    <citation type="journal article" date="2021" name="PeerJ">
        <title>Extensive microbial diversity within the chicken gut microbiome revealed by metagenomics and culture.</title>
        <authorList>
            <person name="Gilroy R."/>
            <person name="Ravi A."/>
            <person name="Getino M."/>
            <person name="Pursley I."/>
            <person name="Horton D.L."/>
            <person name="Alikhan N.F."/>
            <person name="Baker D."/>
            <person name="Gharbi K."/>
            <person name="Hall N."/>
            <person name="Watson M."/>
            <person name="Adriaenssens E.M."/>
            <person name="Foster-Nyarko E."/>
            <person name="Jarju S."/>
            <person name="Secka A."/>
            <person name="Antonio M."/>
            <person name="Oren A."/>
            <person name="Chaudhuri R.R."/>
            <person name="La Ragione R."/>
            <person name="Hildebrand F."/>
            <person name="Pallen M.J."/>
        </authorList>
    </citation>
    <scope>NUCLEOTIDE SEQUENCE</scope>
    <source>
        <strain evidence="2">1748</strain>
    </source>
</reference>
<dbReference type="AlphaFoldDB" id="A0A9D9D7U7"/>
<organism evidence="2 3">
    <name type="scientific">Candidatus Scatoplasma merdavium</name>
    <dbReference type="NCBI Taxonomy" id="2840932"/>
    <lineage>
        <taxon>Bacteria</taxon>
        <taxon>Bacillati</taxon>
        <taxon>Bacillota</taxon>
        <taxon>Bacilli</taxon>
        <taxon>Bacillales</taxon>
        <taxon>Candidatus Scatoplasma</taxon>
    </lineage>
</organism>
<dbReference type="Proteomes" id="UP000823629">
    <property type="component" value="Unassembled WGS sequence"/>
</dbReference>
<name>A0A9D9D7U7_9BACL</name>
<evidence type="ECO:0000313" key="2">
    <source>
        <dbReference type="EMBL" id="MBO8414223.1"/>
    </source>
</evidence>
<proteinExistence type="predicted"/>
<evidence type="ECO:0000259" key="1">
    <source>
        <dbReference type="Pfam" id="PF21984"/>
    </source>
</evidence>
<gene>
    <name evidence="2" type="ORF">IAC78_01915</name>
</gene>
<sequence length="218" mass="25809">MEFKYKDIDWRRFLLRRYKDYKLNEEEFVCLLCIDDMLKEKKRLIDADDLLTYMSLERDKIDEILVSLTKKGFLSFENEDGNLTASLSKLFLRIERDFKADIISSASKSSEEIQDKINKIYPFFEEKLSRTLSGREIDKITLWMKAGIKESQMKEAVARLETNNKKISISSVERELDRIKKSEDILEKGYTTFGDEITLDDKRKQDIIEKKWVPTSDD</sequence>
<accession>A0A9D9D7U7</accession>
<evidence type="ECO:0000313" key="3">
    <source>
        <dbReference type="Proteomes" id="UP000823629"/>
    </source>
</evidence>
<feature type="domain" description="DnaD N-terminal" evidence="1">
    <location>
        <begin position="13"/>
        <end position="80"/>
    </location>
</feature>
<comment type="caution">
    <text evidence="2">The sequence shown here is derived from an EMBL/GenBank/DDBJ whole genome shotgun (WGS) entry which is preliminary data.</text>
</comment>
<dbReference type="InterPro" id="IPR053843">
    <property type="entry name" value="DnaD_N"/>
</dbReference>
<dbReference type="Gene3D" id="1.10.10.10">
    <property type="entry name" value="Winged helix-like DNA-binding domain superfamily/Winged helix DNA-binding domain"/>
    <property type="match status" value="1"/>
</dbReference>
<dbReference type="EMBL" id="JADING010000054">
    <property type="protein sequence ID" value="MBO8414223.1"/>
    <property type="molecule type" value="Genomic_DNA"/>
</dbReference>
<reference evidence="2" key="1">
    <citation type="submission" date="2020-10" db="EMBL/GenBank/DDBJ databases">
        <authorList>
            <person name="Gilroy R."/>
        </authorList>
    </citation>
    <scope>NUCLEOTIDE SEQUENCE</scope>
    <source>
        <strain evidence="2">1748</strain>
    </source>
</reference>
<dbReference type="InterPro" id="IPR036388">
    <property type="entry name" value="WH-like_DNA-bd_sf"/>
</dbReference>
<dbReference type="Pfam" id="PF21984">
    <property type="entry name" value="DnaD_N"/>
    <property type="match status" value="1"/>
</dbReference>
<protein>
    <recommendedName>
        <fullName evidence="1">DnaD N-terminal domain-containing protein</fullName>
    </recommendedName>
</protein>